<name>A0AA38NVV3_9AGAR</name>
<feature type="compositionally biased region" description="Polar residues" evidence="1">
    <location>
        <begin position="707"/>
        <end position="725"/>
    </location>
</feature>
<feature type="region of interest" description="Disordered" evidence="1">
    <location>
        <begin position="735"/>
        <end position="796"/>
    </location>
</feature>
<keyword evidence="3" id="KW-1185">Reference proteome</keyword>
<feature type="compositionally biased region" description="Basic residues" evidence="1">
    <location>
        <begin position="61"/>
        <end position="71"/>
    </location>
</feature>
<feature type="region of interest" description="Disordered" evidence="1">
    <location>
        <begin position="707"/>
        <end position="726"/>
    </location>
</feature>
<evidence type="ECO:0000256" key="1">
    <source>
        <dbReference type="SAM" id="MobiDB-lite"/>
    </source>
</evidence>
<reference evidence="2" key="1">
    <citation type="submission" date="2022-08" db="EMBL/GenBank/DDBJ databases">
        <authorList>
            <consortium name="DOE Joint Genome Institute"/>
            <person name="Min B."/>
            <person name="Riley R."/>
            <person name="Sierra-Patev S."/>
            <person name="Naranjo-Ortiz M."/>
            <person name="Looney B."/>
            <person name="Konkel Z."/>
            <person name="Slot J.C."/>
            <person name="Sakamoto Y."/>
            <person name="Steenwyk J.L."/>
            <person name="Rokas A."/>
            <person name="Carro J."/>
            <person name="Camarero S."/>
            <person name="Ferreira P."/>
            <person name="Molpeceres G."/>
            <person name="Ruiz-Duenas F.J."/>
            <person name="Serrano A."/>
            <person name="Henrissat B."/>
            <person name="Drula E."/>
            <person name="Hughes K.W."/>
            <person name="Mata J.L."/>
            <person name="Ishikawa N.K."/>
            <person name="Vargas-Isla R."/>
            <person name="Ushijima S."/>
            <person name="Smith C.A."/>
            <person name="Ahrendt S."/>
            <person name="Andreopoulos W."/>
            <person name="He G."/>
            <person name="Labutti K."/>
            <person name="Lipzen A."/>
            <person name="Ng V."/>
            <person name="Sandor L."/>
            <person name="Barry K."/>
            <person name="Martinez A.T."/>
            <person name="Xiao Y."/>
            <person name="Gibbons J.G."/>
            <person name="Terashima K."/>
            <person name="Hibbett D.S."/>
            <person name="Grigoriev I.V."/>
        </authorList>
    </citation>
    <scope>NUCLEOTIDE SEQUENCE</scope>
    <source>
        <strain evidence="2">TFB9207</strain>
    </source>
</reference>
<feature type="compositionally biased region" description="Low complexity" evidence="1">
    <location>
        <begin position="747"/>
        <end position="796"/>
    </location>
</feature>
<feature type="compositionally biased region" description="Polar residues" evidence="1">
    <location>
        <begin position="50"/>
        <end position="60"/>
    </location>
</feature>
<dbReference type="AlphaFoldDB" id="A0AA38NVV3"/>
<comment type="caution">
    <text evidence="2">The sequence shown here is derived from an EMBL/GenBank/DDBJ whole genome shotgun (WGS) entry which is preliminary data.</text>
</comment>
<accession>A0AA38NVV3</accession>
<dbReference type="Proteomes" id="UP001163846">
    <property type="component" value="Unassembled WGS sequence"/>
</dbReference>
<sequence>MANIVNMDGEAVVTSIGPDNSRLASTPLLPSSHQALVNPDEGLLVPVGSHDQSTSRASHANSKKQRQKKSRSTPSPGNNDMPGSDDVERKRGRESSLSQQQQDLVRSHFTKWERLLEKKKLHLGKFDADGSRARDPSDISTWVDSTVETIRTSPEFGTVNDTAEKVTRTIKDMFRNYRNNTFIKKNQHEAVQRAIAELRNMPTKSTMEAIKAANALVSFQKPAPAKDLFRIQNHEAIQQEADKLRAEAAQERQENGLEPEDFDWRRDDNKGGFYQRALSELWSKADQDFYKDMVKRDVFANQEIFPAAVKTSLQAICENGAVGPMELVLLAGFRNEKNRVVTCQLNAHHISPEDGTPPPPFLQRDEEKLQFSALQQWWLDYCETYIPTHKVVPETPTLSPHITFSNGVPVLTGVDLARLSASDLGTLMKEFLSKLWDYSWPKDQERASIPLAEIKAHPDDFYDTKEFDFAVPFTEIETLGVLEIIRLATYFIEICAPSCSKPFTFRTKEEIAKRTALRAQEEELEQSTGEEIVVRTSFMSNITVVNNSQMTDVLPPVIPNANASKSNVPNANVPNTNGPDWGFHANVQTLIPNSNNSHSNQGLPMAWEDCSNLQSALFPNVNVPWEVRSDLRSVPNGDISSNPMAWASCSDLTPNNNLYNANVHSVNGNSSTWNSRSEITRIGSNDTVPSSINGNSLTWNSHSEVTQIGSNDTVPSANNPSQSASMAWWEARSDVPPEAANSHHAPSQALQRSHSSQLLQHSQASHPSLLASNPSSQLLQHSQASHPSSQPSSQPS</sequence>
<feature type="compositionally biased region" description="Basic and acidic residues" evidence="1">
    <location>
        <begin position="246"/>
        <end position="255"/>
    </location>
</feature>
<evidence type="ECO:0000313" key="2">
    <source>
        <dbReference type="EMBL" id="KAJ3831547.1"/>
    </source>
</evidence>
<feature type="region of interest" description="Disordered" evidence="1">
    <location>
        <begin position="42"/>
        <end position="103"/>
    </location>
</feature>
<feature type="region of interest" description="Disordered" evidence="1">
    <location>
        <begin position="246"/>
        <end position="266"/>
    </location>
</feature>
<dbReference type="EMBL" id="MU807388">
    <property type="protein sequence ID" value="KAJ3831547.1"/>
    <property type="molecule type" value="Genomic_DNA"/>
</dbReference>
<proteinExistence type="predicted"/>
<evidence type="ECO:0000313" key="3">
    <source>
        <dbReference type="Proteomes" id="UP001163846"/>
    </source>
</evidence>
<feature type="non-terminal residue" evidence="2">
    <location>
        <position position="796"/>
    </location>
</feature>
<gene>
    <name evidence="2" type="ORF">F5878DRAFT_667443</name>
</gene>
<organism evidence="2 3">
    <name type="scientific">Lentinula raphanica</name>
    <dbReference type="NCBI Taxonomy" id="153919"/>
    <lineage>
        <taxon>Eukaryota</taxon>
        <taxon>Fungi</taxon>
        <taxon>Dikarya</taxon>
        <taxon>Basidiomycota</taxon>
        <taxon>Agaricomycotina</taxon>
        <taxon>Agaricomycetes</taxon>
        <taxon>Agaricomycetidae</taxon>
        <taxon>Agaricales</taxon>
        <taxon>Marasmiineae</taxon>
        <taxon>Omphalotaceae</taxon>
        <taxon>Lentinula</taxon>
    </lineage>
</organism>
<protein>
    <submittedName>
        <fullName evidence="2">Uncharacterized protein</fullName>
    </submittedName>
</protein>